<organism evidence="1 2">
    <name type="scientific">Candida theae</name>
    <dbReference type="NCBI Taxonomy" id="1198502"/>
    <lineage>
        <taxon>Eukaryota</taxon>
        <taxon>Fungi</taxon>
        <taxon>Dikarya</taxon>
        <taxon>Ascomycota</taxon>
        <taxon>Saccharomycotina</taxon>
        <taxon>Pichiomycetes</taxon>
        <taxon>Debaryomycetaceae</taxon>
        <taxon>Candida/Lodderomyces clade</taxon>
        <taxon>Candida</taxon>
    </lineage>
</organism>
<accession>A0AAD5BCX4</accession>
<dbReference type="RefSeq" id="XP_051607956.1">
    <property type="nucleotide sequence ID" value="XM_051752881.1"/>
</dbReference>
<dbReference type="GeneID" id="76151517"/>
<gene>
    <name evidence="1" type="ORF">KGF57_003459</name>
</gene>
<sequence>MSLCESYNSSVTFSATERSKDTWSTLSLPALASNRQQLVILLAKVMHTIDGCPYYDTHALLLAHRQLCDDLSTLRDLAATQPEDMESFTAFMANNRLDHIMNKVIFDSFLNGGAIYTTYRVFLPTHQLIAILFSICETCQVTFKRELFLDSIDQMINLRAKYLAANRLEPRSIIGNIIEDVLSKLAPDPEILQLLRESLRGCNSSSEAKFLMGDIAAFTTNLNMDAVIAPEDFDQLKKSFEEILVLMLTRNYNELYRDTYKVIRDCYNTYFHHINLNTGVYEPNSTQQNSDVYQYEVSSGIGPNLSVRYEEQPSQHPNTWVPSFLEDDHYNENTNTVNRVEIEKPRRNPFKMIFRRRVLTEKRWHLFHRKQHEV</sequence>
<dbReference type="AlphaFoldDB" id="A0AAD5BCX4"/>
<protein>
    <submittedName>
        <fullName evidence="1">Uncharacterized protein</fullName>
    </submittedName>
</protein>
<reference evidence="1 2" key="1">
    <citation type="journal article" date="2022" name="DNA Res.">
        <title>Genome analysis of five recently described species of the CUG-Ser clade uncovers Candida theae as a new hybrid lineage with pathogenic potential in the Candida parapsilosis species complex.</title>
        <authorList>
            <person name="Mixao V."/>
            <person name="Del Olmo V."/>
            <person name="Hegedusova E."/>
            <person name="Saus E."/>
            <person name="Pryszcz L."/>
            <person name="Cillingova A."/>
            <person name="Nosek J."/>
            <person name="Gabaldon T."/>
        </authorList>
    </citation>
    <scope>NUCLEOTIDE SEQUENCE [LARGE SCALE GENOMIC DNA]</scope>
    <source>
        <strain evidence="1 2">CBS 12239</strain>
    </source>
</reference>
<dbReference type="Proteomes" id="UP001204833">
    <property type="component" value="Unassembled WGS sequence"/>
</dbReference>
<comment type="caution">
    <text evidence="1">The sequence shown here is derived from an EMBL/GenBank/DDBJ whole genome shotgun (WGS) entry which is preliminary data.</text>
</comment>
<dbReference type="EMBL" id="JAIHNG010000129">
    <property type="protein sequence ID" value="KAI5955974.1"/>
    <property type="molecule type" value="Genomic_DNA"/>
</dbReference>
<evidence type="ECO:0000313" key="2">
    <source>
        <dbReference type="Proteomes" id="UP001204833"/>
    </source>
</evidence>
<name>A0AAD5BCX4_9ASCO</name>
<keyword evidence="2" id="KW-1185">Reference proteome</keyword>
<proteinExistence type="predicted"/>
<evidence type="ECO:0000313" key="1">
    <source>
        <dbReference type="EMBL" id="KAI5955974.1"/>
    </source>
</evidence>